<feature type="transmembrane region" description="Helical" evidence="1">
    <location>
        <begin position="50"/>
        <end position="70"/>
    </location>
</feature>
<evidence type="ECO:0000256" key="1">
    <source>
        <dbReference type="SAM" id="Phobius"/>
    </source>
</evidence>
<dbReference type="EMBL" id="OAOP01000002">
    <property type="protein sequence ID" value="SNX67817.1"/>
    <property type="molecule type" value="Genomic_DNA"/>
</dbReference>
<keyword evidence="1" id="KW-0812">Transmembrane</keyword>
<organism evidence="2 3">
    <name type="scientific">Bacillus oleivorans</name>
    <dbReference type="NCBI Taxonomy" id="1448271"/>
    <lineage>
        <taxon>Bacteria</taxon>
        <taxon>Bacillati</taxon>
        <taxon>Bacillota</taxon>
        <taxon>Bacilli</taxon>
        <taxon>Bacillales</taxon>
        <taxon>Bacillaceae</taxon>
        <taxon>Bacillus</taxon>
    </lineage>
</organism>
<evidence type="ECO:0000313" key="3">
    <source>
        <dbReference type="Proteomes" id="UP000219546"/>
    </source>
</evidence>
<feature type="transmembrane region" description="Helical" evidence="1">
    <location>
        <begin position="6"/>
        <end position="26"/>
    </location>
</feature>
<keyword evidence="1" id="KW-0472">Membrane</keyword>
<evidence type="ECO:0000313" key="2">
    <source>
        <dbReference type="EMBL" id="SNX67817.1"/>
    </source>
</evidence>
<reference evidence="2 3" key="1">
    <citation type="submission" date="2017-08" db="EMBL/GenBank/DDBJ databases">
        <authorList>
            <person name="de Groot N.N."/>
        </authorList>
    </citation>
    <scope>NUCLEOTIDE SEQUENCE [LARGE SCALE GENOMIC DNA]</scope>
    <source>
        <strain evidence="2 3">JC228</strain>
    </source>
</reference>
<keyword evidence="1" id="KW-1133">Transmembrane helix</keyword>
<accession>A0A285CJP8</accession>
<protein>
    <submittedName>
        <fullName evidence="2">Uncharacterized protein</fullName>
    </submittedName>
</protein>
<gene>
    <name evidence="2" type="ORF">SAMN05877753_10221</name>
</gene>
<keyword evidence="3" id="KW-1185">Reference proteome</keyword>
<dbReference type="Proteomes" id="UP000219546">
    <property type="component" value="Unassembled WGS sequence"/>
</dbReference>
<name>A0A285CJP8_9BACI</name>
<sequence length="75" mass="8908">MLSFMVFFGVACVIVFALICYVSWLSEREKTDPIFKAKIDRIRTKWDPKIVFFENLFTWILVLLMIYLIFLGGSY</sequence>
<proteinExistence type="predicted"/>
<dbReference type="AlphaFoldDB" id="A0A285CJP8"/>